<organism evidence="9 10">
    <name type="scientific">Cladosporium halotolerans</name>
    <dbReference type="NCBI Taxonomy" id="1052096"/>
    <lineage>
        <taxon>Eukaryota</taxon>
        <taxon>Fungi</taxon>
        <taxon>Dikarya</taxon>
        <taxon>Ascomycota</taxon>
        <taxon>Pezizomycotina</taxon>
        <taxon>Dothideomycetes</taxon>
        <taxon>Dothideomycetidae</taxon>
        <taxon>Cladosporiales</taxon>
        <taxon>Cladosporiaceae</taxon>
        <taxon>Cladosporium</taxon>
    </lineage>
</organism>
<feature type="transmembrane region" description="Helical" evidence="7">
    <location>
        <begin position="332"/>
        <end position="351"/>
    </location>
</feature>
<keyword evidence="7" id="KW-0333">Golgi apparatus</keyword>
<keyword evidence="7" id="KW-0968">Cytoplasmic vesicle</keyword>
<dbReference type="GO" id="GO:0000139">
    <property type="term" value="C:Golgi membrane"/>
    <property type="evidence" value="ECO:0007669"/>
    <property type="project" value="UniProtKB-SubCell"/>
</dbReference>
<evidence type="ECO:0000313" key="9">
    <source>
        <dbReference type="EMBL" id="KAL1584397.1"/>
    </source>
</evidence>
<gene>
    <name evidence="9" type="primary">gmt1</name>
    <name evidence="9" type="ORF">WHR41_06298</name>
</gene>
<reference evidence="9 10" key="1">
    <citation type="journal article" date="2020" name="Microbiol. Resour. Announc.">
        <title>Draft Genome Sequence of a Cladosporium Species Isolated from the Mesophotic Ascidian Didemnum maculosum.</title>
        <authorList>
            <person name="Gioti A."/>
            <person name="Siaperas R."/>
            <person name="Nikolaivits E."/>
            <person name="Le Goff G."/>
            <person name="Ouazzani J."/>
            <person name="Kotoulas G."/>
            <person name="Topakas E."/>
        </authorList>
    </citation>
    <scope>NUCLEOTIDE SEQUENCE [LARGE SCALE GENOMIC DNA]</scope>
    <source>
        <strain evidence="9 10">TM138-S3</strain>
    </source>
</reference>
<dbReference type="InterPro" id="IPR050186">
    <property type="entry name" value="TPT_transporter"/>
</dbReference>
<dbReference type="PANTHER" id="PTHR11132">
    <property type="entry name" value="SOLUTE CARRIER FAMILY 35"/>
    <property type="match status" value="1"/>
</dbReference>
<dbReference type="NCBIfam" id="TIGR00803">
    <property type="entry name" value="nst"/>
    <property type="match status" value="1"/>
</dbReference>
<protein>
    <recommendedName>
        <fullName evidence="7">GDP-mannose transporter</fullName>
        <shortName evidence="7">GMT</shortName>
    </recommendedName>
</protein>
<evidence type="ECO:0000256" key="2">
    <source>
        <dbReference type="ARBA" id="ARBA00010425"/>
    </source>
</evidence>
<feature type="compositionally biased region" description="Polar residues" evidence="8">
    <location>
        <begin position="368"/>
        <end position="381"/>
    </location>
</feature>
<keyword evidence="7" id="KW-0256">Endoplasmic reticulum</keyword>
<evidence type="ECO:0000256" key="1">
    <source>
        <dbReference type="ARBA" id="ARBA00003420"/>
    </source>
</evidence>
<feature type="transmembrane region" description="Helical" evidence="7">
    <location>
        <begin position="109"/>
        <end position="130"/>
    </location>
</feature>
<feature type="transmembrane region" description="Helical" evidence="7">
    <location>
        <begin position="200"/>
        <end position="220"/>
    </location>
</feature>
<evidence type="ECO:0000256" key="3">
    <source>
        <dbReference type="ARBA" id="ARBA00011182"/>
    </source>
</evidence>
<accession>A0AB34KHA8</accession>
<feature type="transmembrane region" description="Helical" evidence="7">
    <location>
        <begin position="70"/>
        <end position="89"/>
    </location>
</feature>
<feature type="transmembrane region" description="Helical" evidence="7">
    <location>
        <begin position="240"/>
        <end position="257"/>
    </location>
</feature>
<feature type="compositionally biased region" description="Basic and acidic residues" evidence="8">
    <location>
        <begin position="1"/>
        <end position="15"/>
    </location>
</feature>
<feature type="transmembrane region" description="Helical" evidence="7">
    <location>
        <begin position="136"/>
        <end position="155"/>
    </location>
</feature>
<evidence type="ECO:0000256" key="6">
    <source>
        <dbReference type="ARBA" id="ARBA00023136"/>
    </source>
</evidence>
<comment type="caution">
    <text evidence="9">The sequence shown here is derived from an EMBL/GenBank/DDBJ whole genome shotgun (WGS) entry which is preliminary data.</text>
</comment>
<evidence type="ECO:0000256" key="5">
    <source>
        <dbReference type="ARBA" id="ARBA00022989"/>
    </source>
</evidence>
<dbReference type="GO" id="GO:0030659">
    <property type="term" value="C:cytoplasmic vesicle membrane"/>
    <property type="evidence" value="ECO:0007669"/>
    <property type="project" value="UniProtKB-SubCell"/>
</dbReference>
<dbReference type="GO" id="GO:0005789">
    <property type="term" value="C:endoplasmic reticulum membrane"/>
    <property type="evidence" value="ECO:0007669"/>
    <property type="project" value="UniProtKB-SubCell"/>
</dbReference>
<keyword evidence="6 7" id="KW-0472">Membrane</keyword>
<evidence type="ECO:0000313" key="10">
    <source>
        <dbReference type="Proteomes" id="UP000803884"/>
    </source>
</evidence>
<keyword evidence="10" id="KW-1185">Reference proteome</keyword>
<evidence type="ECO:0000256" key="7">
    <source>
        <dbReference type="RuleBase" id="RU367097"/>
    </source>
</evidence>
<comment type="similarity">
    <text evidence="2 7">Belongs to the TPT transporter family. SLC35D subfamily.</text>
</comment>
<dbReference type="EMBL" id="JAAQHG020000026">
    <property type="protein sequence ID" value="KAL1584397.1"/>
    <property type="molecule type" value="Genomic_DNA"/>
</dbReference>
<comment type="subcellular location">
    <subcellularLocation>
        <location evidence="7">Golgi apparatus membrane</location>
        <topology evidence="7">Multi-pass membrane protein</topology>
    </subcellularLocation>
    <subcellularLocation>
        <location evidence="7">Cytoplasmic vesicle membrane</location>
        <topology evidence="7">Multi-pass membrane protein</topology>
    </subcellularLocation>
    <subcellularLocation>
        <location evidence="7">Endoplasmic reticulum membrane</location>
        <topology evidence="7">Multi-pass membrane protein</topology>
    </subcellularLocation>
</comment>
<name>A0AB34KHA8_9PEZI</name>
<keyword evidence="7" id="KW-0762">Sugar transport</keyword>
<dbReference type="RefSeq" id="XP_069227503.1">
    <property type="nucleotide sequence ID" value="XM_069374903.1"/>
</dbReference>
<feature type="transmembrane region" description="Helical" evidence="7">
    <location>
        <begin position="277"/>
        <end position="299"/>
    </location>
</feature>
<evidence type="ECO:0000256" key="4">
    <source>
        <dbReference type="ARBA" id="ARBA00022692"/>
    </source>
</evidence>
<dbReference type="AlphaFoldDB" id="A0AB34KHA8"/>
<feature type="transmembrane region" description="Helical" evidence="7">
    <location>
        <begin position="162"/>
        <end position="180"/>
    </location>
</feature>
<feature type="region of interest" description="Disordered" evidence="8">
    <location>
        <begin position="360"/>
        <end position="381"/>
    </location>
</feature>
<feature type="transmembrane region" description="Helical" evidence="7">
    <location>
        <begin position="306"/>
        <end position="326"/>
    </location>
</feature>
<evidence type="ECO:0000256" key="8">
    <source>
        <dbReference type="SAM" id="MobiDB-lite"/>
    </source>
</evidence>
<keyword evidence="5 7" id="KW-1133">Transmembrane helix</keyword>
<dbReference type="Proteomes" id="UP000803884">
    <property type="component" value="Unassembled WGS sequence"/>
</dbReference>
<feature type="region of interest" description="Disordered" evidence="8">
    <location>
        <begin position="1"/>
        <end position="38"/>
    </location>
</feature>
<comment type="subunit">
    <text evidence="3 7">Homooligomer.</text>
</comment>
<comment type="function">
    <text evidence="1 7">Involved in the import of GDP-mannose from the cytoplasm into the Golgi lumen.</text>
</comment>
<sequence length="381" mass="41408">MADDKKRDHTIELGDRQPNNTFEAAPKPAPMPSSSASTMNNPPLSILAYCGSSILMTCTNKFVLTGTFNLNFFLLAIQSVVCIIAIQTLKFMGIAKFRDFNTDEARKWFPISLLLIGMIYTGSKAIQFLSIPVYTIFKNLTIILIAYGEVLWFGGSVTSMTLLSFGLMVFSSIVAAWADISHALSSHSGDSTTGEAADKVATLNAGYVWMLFNCFCSAAYVLGMRKRIKLTNFKDFDTMFYNNLLSIPVLLVCSLFLENWSSANIAVNFPPGQETKVLTVMIISGLSSVFISYSSAWCVRVTSSTTYSMVGALNKLPIAISGLVFFDAPATLASVSAIFIGFVSGVVYAVAKMWQSKSKDQGKGVLPTSASVQSMRDSLKS</sequence>
<keyword evidence="7" id="KW-0813">Transport</keyword>
<keyword evidence="4 7" id="KW-0812">Transmembrane</keyword>
<feature type="transmembrane region" description="Helical" evidence="7">
    <location>
        <begin position="46"/>
        <end position="64"/>
    </location>
</feature>
<dbReference type="GeneID" id="96007741"/>
<proteinExistence type="inferred from homology"/>